<reference evidence="9 10" key="1">
    <citation type="submission" date="2017-11" db="EMBL/GenBank/DDBJ databases">
        <title>Animal gut microbial communities from fecal samples from Wisconsin, USA.</title>
        <authorList>
            <person name="Neumann A."/>
        </authorList>
    </citation>
    <scope>NUCLEOTIDE SEQUENCE [LARGE SCALE GENOMIC DNA]</scope>
    <source>
        <strain evidence="9 10">UWS3</strain>
    </source>
</reference>
<keyword evidence="5" id="KW-0136">Cellulose degradation</keyword>
<keyword evidence="6" id="KW-0326">Glycosidase</keyword>
<comment type="caution">
    <text evidence="9">The sequence shown here is derived from an EMBL/GenBank/DDBJ whole genome shotgun (WGS) entry which is preliminary data.</text>
</comment>
<dbReference type="InterPro" id="IPR008928">
    <property type="entry name" value="6-hairpin_glycosidase_sf"/>
</dbReference>
<dbReference type="OrthoDB" id="9803461at2"/>
<evidence type="ECO:0000256" key="7">
    <source>
        <dbReference type="ARBA" id="ARBA00023326"/>
    </source>
</evidence>
<dbReference type="Gene3D" id="1.50.10.10">
    <property type="match status" value="1"/>
</dbReference>
<dbReference type="Pfam" id="PF01270">
    <property type="entry name" value="Glyco_hydro_8"/>
    <property type="match status" value="1"/>
</dbReference>
<proteinExistence type="inferred from homology"/>
<name>A0A2M9A5L8_9BACT</name>
<dbReference type="AlphaFoldDB" id="A0A2M9A5L8"/>
<dbReference type="PRINTS" id="PR00735">
    <property type="entry name" value="GLHYDRLASE8"/>
</dbReference>
<dbReference type="InterPro" id="IPR026444">
    <property type="entry name" value="Secre_tail"/>
</dbReference>
<feature type="chain" id="PRO_5014618005" description="cellulase" evidence="8">
    <location>
        <begin position="22"/>
        <end position="732"/>
    </location>
</feature>
<evidence type="ECO:0000256" key="4">
    <source>
        <dbReference type="ARBA" id="ARBA00022801"/>
    </source>
</evidence>
<dbReference type="RefSeq" id="WP_100424965.1">
    <property type="nucleotide sequence ID" value="NZ_PGEX01000001.1"/>
</dbReference>
<organism evidence="9 10">
    <name type="scientific">Hallerella succinigenes</name>
    <dbReference type="NCBI Taxonomy" id="1896222"/>
    <lineage>
        <taxon>Bacteria</taxon>
        <taxon>Pseudomonadati</taxon>
        <taxon>Fibrobacterota</taxon>
        <taxon>Fibrobacteria</taxon>
        <taxon>Fibrobacterales</taxon>
        <taxon>Fibrobacteraceae</taxon>
        <taxon>Hallerella</taxon>
    </lineage>
</organism>
<accession>A0A2M9A5L8</accession>
<dbReference type="SUPFAM" id="SSF48208">
    <property type="entry name" value="Six-hairpin glycosidases"/>
    <property type="match status" value="1"/>
</dbReference>
<protein>
    <recommendedName>
        <fullName evidence="3">cellulase</fullName>
        <ecNumber evidence="3">3.2.1.4</ecNumber>
    </recommendedName>
</protein>
<evidence type="ECO:0000256" key="6">
    <source>
        <dbReference type="ARBA" id="ARBA00023295"/>
    </source>
</evidence>
<dbReference type="NCBIfam" id="TIGR04183">
    <property type="entry name" value="Por_Secre_tail"/>
    <property type="match status" value="1"/>
</dbReference>
<comment type="catalytic activity">
    <reaction evidence="1">
        <text>Endohydrolysis of (1-&gt;4)-beta-D-glucosidic linkages in cellulose, lichenin and cereal beta-D-glucans.</text>
        <dbReference type="EC" id="3.2.1.4"/>
    </reaction>
</comment>
<keyword evidence="4" id="KW-0378">Hydrolase</keyword>
<keyword evidence="10" id="KW-1185">Reference proteome</keyword>
<evidence type="ECO:0000256" key="5">
    <source>
        <dbReference type="ARBA" id="ARBA00023001"/>
    </source>
</evidence>
<dbReference type="GO" id="GO:0030245">
    <property type="term" value="P:cellulose catabolic process"/>
    <property type="evidence" value="ECO:0007669"/>
    <property type="project" value="UniProtKB-KW"/>
</dbReference>
<dbReference type="InterPro" id="IPR012341">
    <property type="entry name" value="6hp_glycosidase-like_sf"/>
</dbReference>
<feature type="signal peptide" evidence="8">
    <location>
        <begin position="1"/>
        <end position="21"/>
    </location>
</feature>
<dbReference type="Proteomes" id="UP000231134">
    <property type="component" value="Unassembled WGS sequence"/>
</dbReference>
<keyword evidence="7" id="KW-0624">Polysaccharide degradation</keyword>
<dbReference type="EC" id="3.2.1.4" evidence="3"/>
<dbReference type="GO" id="GO:0008810">
    <property type="term" value="F:cellulase activity"/>
    <property type="evidence" value="ECO:0007669"/>
    <property type="project" value="UniProtKB-EC"/>
</dbReference>
<dbReference type="InterPro" id="IPR002037">
    <property type="entry name" value="Glyco_hydro_8"/>
</dbReference>
<comment type="similarity">
    <text evidence="2">Belongs to the glycosyl hydrolase 8 (cellulase D) family.</text>
</comment>
<evidence type="ECO:0000313" key="9">
    <source>
        <dbReference type="EMBL" id="PJJ40938.1"/>
    </source>
</evidence>
<evidence type="ECO:0000256" key="3">
    <source>
        <dbReference type="ARBA" id="ARBA00012601"/>
    </source>
</evidence>
<sequence length="732" mass="79951">MKKSSKSLLFLGFTAASLSFAGTPQFPFPQNQAYPYGNTFKSATIDSLKNHFKMWKGAWYTEAGTYYQKYEGATANANAGMPAGTARIISPNAHSEYTVSEGIAYGMLIMVYMSSTTDDHQAEFDKLWKYWKCYGKGLNGSGCNSWSGQGMDWEIDNESGSIIGSGTASDAEFDAAVALIMAYKQWGDASYLSDAKQLISWIKSNDMESDGSIKPGSNWNPAFNPSYTAVAAFQLFYEVTSDSFWQTAISTSLTHLRACQNSVTGLMPDWCDWSSHQAIQPNAAVSGGYLGFYDDAARTPWRLAWGYAWYGIAGAKEANDAIIGWLDSATYGYAGMILPGYNLDGSSDNEVFVSSTYAGGLGLSMLSADAPKSYLENLYYTLSNTEGKETLTASKGENYFAATLNVLYMLLLTGNMPNFYNMEGYTVFTPDPTNVLTPSAPAGTLMPVGSGATISGFWNWGGYSDKFGVTKMYPDSGSTAIYQQDDGSYVVAMEAFLAPEPTYIGGVELNYPFAGVACSFDEDESYYDLSDISTVHVVYKSQGVMRFALLDQETLLQDQEGGEPGYYLHPTEDWRAIDIDITANANDVFNSLTYPSWVNFESYRSDVVKAVRGFKFDVKMQKAGYASFALKEVSLLDATGNVVTNLKDINGIQTPKVTVQKSLLRREGNQIYYQQASNGAKLRVYDLNGTLLSSKSIQGSGQVAIDQLAPASGLYVLRLSDGANSQTLKIQK</sequence>
<evidence type="ECO:0000313" key="10">
    <source>
        <dbReference type="Proteomes" id="UP000231134"/>
    </source>
</evidence>
<evidence type="ECO:0000256" key="2">
    <source>
        <dbReference type="ARBA" id="ARBA00009209"/>
    </source>
</evidence>
<keyword evidence="8" id="KW-0732">Signal</keyword>
<gene>
    <name evidence="9" type="ORF">BGX16_0890</name>
</gene>
<evidence type="ECO:0000256" key="8">
    <source>
        <dbReference type="SAM" id="SignalP"/>
    </source>
</evidence>
<evidence type="ECO:0000256" key="1">
    <source>
        <dbReference type="ARBA" id="ARBA00000966"/>
    </source>
</evidence>
<keyword evidence="7" id="KW-0119">Carbohydrate metabolism</keyword>
<dbReference type="EMBL" id="PGEX01000001">
    <property type="protein sequence ID" value="PJJ40938.1"/>
    <property type="molecule type" value="Genomic_DNA"/>
</dbReference>